<protein>
    <submittedName>
        <fullName evidence="1">Uncharacterized protein</fullName>
    </submittedName>
</protein>
<gene>
    <name evidence="1" type="ORF">PC110_g5764</name>
</gene>
<proteinExistence type="predicted"/>
<sequence length="132" mass="15121">MSDVDDSLKTNRLRNLILTLSTTTRATMILSPRPTPTANSDSTMNERRRQEAKTKAFLMKTMDNTHVRLVKDLQTAYQIFQAICAKYEGAAFHGDPYFIQHFLMELKYEEGGDLHDFFLELENAMHATSEAT</sequence>
<dbReference type="OrthoDB" id="125794at2759"/>
<accession>A0A329SMV1</accession>
<keyword evidence="2" id="KW-1185">Reference proteome</keyword>
<dbReference type="EMBL" id="MJFZ01000099">
    <property type="protein sequence ID" value="RAW37995.1"/>
    <property type="molecule type" value="Genomic_DNA"/>
</dbReference>
<dbReference type="Proteomes" id="UP000251314">
    <property type="component" value="Unassembled WGS sequence"/>
</dbReference>
<reference evidence="1 2" key="1">
    <citation type="submission" date="2018-01" db="EMBL/GenBank/DDBJ databases">
        <title>Draft genome of the strawberry crown rot pathogen Phytophthora cactorum.</title>
        <authorList>
            <person name="Armitage A.D."/>
            <person name="Lysoe E."/>
            <person name="Nellist C.F."/>
            <person name="Harrison R.J."/>
            <person name="Brurberg M.B."/>
        </authorList>
    </citation>
    <scope>NUCLEOTIDE SEQUENCE [LARGE SCALE GENOMIC DNA]</scope>
    <source>
        <strain evidence="1 2">10300</strain>
    </source>
</reference>
<comment type="caution">
    <text evidence="1">The sequence shown here is derived from an EMBL/GenBank/DDBJ whole genome shotgun (WGS) entry which is preliminary data.</text>
</comment>
<dbReference type="AlphaFoldDB" id="A0A329SMV1"/>
<dbReference type="Pfam" id="PF14223">
    <property type="entry name" value="Retrotran_gag_2"/>
    <property type="match status" value="1"/>
</dbReference>
<name>A0A329SMV1_9STRA</name>
<evidence type="ECO:0000313" key="1">
    <source>
        <dbReference type="EMBL" id="RAW37995.1"/>
    </source>
</evidence>
<evidence type="ECO:0000313" key="2">
    <source>
        <dbReference type="Proteomes" id="UP000251314"/>
    </source>
</evidence>
<dbReference type="VEuPathDB" id="FungiDB:PC110_g5764"/>
<organism evidence="1 2">
    <name type="scientific">Phytophthora cactorum</name>
    <dbReference type="NCBI Taxonomy" id="29920"/>
    <lineage>
        <taxon>Eukaryota</taxon>
        <taxon>Sar</taxon>
        <taxon>Stramenopiles</taxon>
        <taxon>Oomycota</taxon>
        <taxon>Peronosporomycetes</taxon>
        <taxon>Peronosporales</taxon>
        <taxon>Peronosporaceae</taxon>
        <taxon>Phytophthora</taxon>
    </lineage>
</organism>